<protein>
    <submittedName>
        <fullName evidence="2">Chromosome partitioning protein</fullName>
    </submittedName>
</protein>
<dbReference type="InterPro" id="IPR025669">
    <property type="entry name" value="AAA_dom"/>
</dbReference>
<feature type="domain" description="AAA" evidence="1">
    <location>
        <begin position="5"/>
        <end position="182"/>
    </location>
</feature>
<evidence type="ECO:0000313" key="2">
    <source>
        <dbReference type="EMBL" id="TDU30766.1"/>
    </source>
</evidence>
<evidence type="ECO:0000259" key="1">
    <source>
        <dbReference type="Pfam" id="PF13614"/>
    </source>
</evidence>
<accession>A0A4V3UR60</accession>
<dbReference type="RefSeq" id="WP_133879408.1">
    <property type="nucleotide sequence ID" value="NZ_MWIN01000023.1"/>
</dbReference>
<sequence length="255" mass="28462">MRRVVFNQKGGVGKTTIVCNLAAIAASRGLRTLVIDLDTQGNASQYLLGAGVRSADRSIADFFESTLSFSLQAPAFASYATRSGFENLDVVVSSPKLEELIVKLEAKQKIYKLRDALKKLKGYDAVFIDTPPALNFFSRSALIAADRVLIPFDCDEFARQALYTLLENLQELRADHNEDLEVEGIVVNQFQPRAKLPTRMIEELRAEKLPVLPQTLSSSVRVRESHEQHRPLVHLDASHRVTQEYIALYDGISKS</sequence>
<dbReference type="CDD" id="cd02042">
    <property type="entry name" value="ParAB_family"/>
    <property type="match status" value="1"/>
</dbReference>
<keyword evidence="3" id="KW-1185">Reference proteome</keyword>
<dbReference type="PANTHER" id="PTHR13696:SF52">
    <property type="entry name" value="PARA FAMILY PROTEIN CT_582"/>
    <property type="match status" value="1"/>
</dbReference>
<dbReference type="PANTHER" id="PTHR13696">
    <property type="entry name" value="P-LOOP CONTAINING NUCLEOSIDE TRIPHOSPHATE HYDROLASE"/>
    <property type="match status" value="1"/>
</dbReference>
<comment type="caution">
    <text evidence="2">The sequence shown here is derived from an EMBL/GenBank/DDBJ whole genome shotgun (WGS) entry which is preliminary data.</text>
</comment>
<dbReference type="SUPFAM" id="SSF52540">
    <property type="entry name" value="P-loop containing nucleoside triphosphate hydrolases"/>
    <property type="match status" value="1"/>
</dbReference>
<evidence type="ECO:0000313" key="3">
    <source>
        <dbReference type="Proteomes" id="UP000295341"/>
    </source>
</evidence>
<dbReference type="InterPro" id="IPR027417">
    <property type="entry name" value="P-loop_NTPase"/>
</dbReference>
<dbReference type="InterPro" id="IPR050678">
    <property type="entry name" value="DNA_Partitioning_ATPase"/>
</dbReference>
<dbReference type="AlphaFoldDB" id="A0A4V3UR60"/>
<dbReference type="EMBL" id="SOBT01000008">
    <property type="protein sequence ID" value="TDU30766.1"/>
    <property type="molecule type" value="Genomic_DNA"/>
</dbReference>
<dbReference type="Gene3D" id="3.40.50.300">
    <property type="entry name" value="P-loop containing nucleotide triphosphate hydrolases"/>
    <property type="match status" value="1"/>
</dbReference>
<dbReference type="OrthoDB" id="9815116at2"/>
<reference evidence="2 3" key="1">
    <citation type="submission" date="2019-03" db="EMBL/GenBank/DDBJ databases">
        <title>Genomic Encyclopedia of Type Strains, Phase IV (KMG-IV): sequencing the most valuable type-strain genomes for metagenomic binning, comparative biology and taxonomic classification.</title>
        <authorList>
            <person name="Goeker M."/>
        </authorList>
    </citation>
    <scope>NUCLEOTIDE SEQUENCE [LARGE SCALE GENOMIC DNA]</scope>
    <source>
        <strain evidence="2 3">DSM 26377</strain>
    </source>
</reference>
<dbReference type="Proteomes" id="UP000295341">
    <property type="component" value="Unassembled WGS sequence"/>
</dbReference>
<organism evidence="2 3">
    <name type="scientific">Panacagrimonas perspica</name>
    <dbReference type="NCBI Taxonomy" id="381431"/>
    <lineage>
        <taxon>Bacteria</taxon>
        <taxon>Pseudomonadati</taxon>
        <taxon>Pseudomonadota</taxon>
        <taxon>Gammaproteobacteria</taxon>
        <taxon>Nevskiales</taxon>
        <taxon>Nevskiaceae</taxon>
        <taxon>Panacagrimonas</taxon>
    </lineage>
</organism>
<gene>
    <name evidence="2" type="ORF">DFR24_0120</name>
</gene>
<proteinExistence type="predicted"/>
<name>A0A4V3UR60_9GAMM</name>
<dbReference type="Pfam" id="PF13614">
    <property type="entry name" value="AAA_31"/>
    <property type="match status" value="1"/>
</dbReference>